<keyword evidence="3" id="KW-1185">Reference proteome</keyword>
<dbReference type="RefSeq" id="WP_268881492.1">
    <property type="nucleotide sequence ID" value="NZ_CP114029.1"/>
</dbReference>
<dbReference type="EMBL" id="CP114029">
    <property type="protein sequence ID" value="WAP69055.1"/>
    <property type="molecule type" value="Genomic_DNA"/>
</dbReference>
<evidence type="ECO:0000313" key="3">
    <source>
        <dbReference type="Proteomes" id="UP001164020"/>
    </source>
</evidence>
<evidence type="ECO:0000256" key="1">
    <source>
        <dbReference type="SAM" id="Phobius"/>
    </source>
</evidence>
<sequence>MLAAWDWGEWLGVAGLVVGIIGIGTGIWAYQKTKNVQRLKYSLSRRYLISKAATSSVQGRIITVDGREVDALYRDYILLYSAGNRSFRFSDHVNSIRYEIEAENVVRVGVLFNDDSANDAQIEFSEGVISLRLDYLRSGDGVLYYVDHTNDESRQQLAIEERERDVVARSLPLFGLIREITPLVLAQLVAFIIIMLPFVLFSNSETWEGLSRVIQLLLSATWVCAAVAGFIVSARTYKKYLEKDRQLASARQRFIRVMYRL</sequence>
<feature type="transmembrane region" description="Helical" evidence="1">
    <location>
        <begin position="213"/>
        <end position="234"/>
    </location>
</feature>
<protein>
    <recommendedName>
        <fullName evidence="4">DUF3592 domain-containing protein</fullName>
    </recommendedName>
</protein>
<accession>A0ABY7C2F6</accession>
<keyword evidence="1" id="KW-1133">Transmembrane helix</keyword>
<evidence type="ECO:0008006" key="4">
    <source>
        <dbReference type="Google" id="ProtNLM"/>
    </source>
</evidence>
<feature type="transmembrane region" description="Helical" evidence="1">
    <location>
        <begin position="12"/>
        <end position="30"/>
    </location>
</feature>
<dbReference type="Proteomes" id="UP001164020">
    <property type="component" value="Chromosome"/>
</dbReference>
<organism evidence="2 3">
    <name type="scientific">Jiella pelagia</name>
    <dbReference type="NCBI Taxonomy" id="2986949"/>
    <lineage>
        <taxon>Bacteria</taxon>
        <taxon>Pseudomonadati</taxon>
        <taxon>Pseudomonadota</taxon>
        <taxon>Alphaproteobacteria</taxon>
        <taxon>Hyphomicrobiales</taxon>
        <taxon>Aurantimonadaceae</taxon>
        <taxon>Jiella</taxon>
    </lineage>
</organism>
<gene>
    <name evidence="2" type="ORF">OH818_01590</name>
</gene>
<keyword evidence="1" id="KW-0472">Membrane</keyword>
<name>A0ABY7C2F6_9HYPH</name>
<reference evidence="2" key="1">
    <citation type="submission" date="2022-12" db="EMBL/GenBank/DDBJ databases">
        <title>Jiella pelagia sp. nov., isolated from phosphonate enriched culture of Northwest Pacific surface seawater.</title>
        <authorList>
            <person name="Shin D.Y."/>
            <person name="Hwang C.Y."/>
        </authorList>
    </citation>
    <scope>NUCLEOTIDE SEQUENCE</scope>
    <source>
        <strain evidence="2">HL-NP1</strain>
    </source>
</reference>
<feature type="transmembrane region" description="Helical" evidence="1">
    <location>
        <begin position="180"/>
        <end position="201"/>
    </location>
</feature>
<keyword evidence="1" id="KW-0812">Transmembrane</keyword>
<proteinExistence type="predicted"/>
<evidence type="ECO:0000313" key="2">
    <source>
        <dbReference type="EMBL" id="WAP69055.1"/>
    </source>
</evidence>